<dbReference type="PANTHER" id="PTHR12730:SF0">
    <property type="entry name" value="PROTEIN SDA1 HOMOLOG"/>
    <property type="match status" value="1"/>
</dbReference>
<evidence type="ECO:0000313" key="4">
    <source>
        <dbReference type="EnsemblProtists" id="EOD17600"/>
    </source>
</evidence>
<reference evidence="5" key="1">
    <citation type="journal article" date="2013" name="Nature">
        <title>Pan genome of the phytoplankton Emiliania underpins its global distribution.</title>
        <authorList>
            <person name="Read B.A."/>
            <person name="Kegel J."/>
            <person name="Klute M.J."/>
            <person name="Kuo A."/>
            <person name="Lefebvre S.C."/>
            <person name="Maumus F."/>
            <person name="Mayer C."/>
            <person name="Miller J."/>
            <person name="Monier A."/>
            <person name="Salamov A."/>
            <person name="Young J."/>
            <person name="Aguilar M."/>
            <person name="Claverie J.M."/>
            <person name="Frickenhaus S."/>
            <person name="Gonzalez K."/>
            <person name="Herman E.K."/>
            <person name="Lin Y.C."/>
            <person name="Napier J."/>
            <person name="Ogata H."/>
            <person name="Sarno A.F."/>
            <person name="Shmutz J."/>
            <person name="Schroeder D."/>
            <person name="de Vargas C."/>
            <person name="Verret F."/>
            <person name="von Dassow P."/>
            <person name="Valentin K."/>
            <person name="Van de Peer Y."/>
            <person name="Wheeler G."/>
            <person name="Dacks J.B."/>
            <person name="Delwiche C.F."/>
            <person name="Dyhrman S.T."/>
            <person name="Glockner G."/>
            <person name="John U."/>
            <person name="Richards T."/>
            <person name="Worden A.Z."/>
            <person name="Zhang X."/>
            <person name="Grigoriev I.V."/>
            <person name="Allen A.E."/>
            <person name="Bidle K."/>
            <person name="Borodovsky M."/>
            <person name="Bowler C."/>
            <person name="Brownlee C."/>
            <person name="Cock J.M."/>
            <person name="Elias M."/>
            <person name="Gladyshev V.N."/>
            <person name="Groth M."/>
            <person name="Guda C."/>
            <person name="Hadaegh A."/>
            <person name="Iglesias-Rodriguez M.D."/>
            <person name="Jenkins J."/>
            <person name="Jones B.M."/>
            <person name="Lawson T."/>
            <person name="Leese F."/>
            <person name="Lindquist E."/>
            <person name="Lobanov A."/>
            <person name="Lomsadze A."/>
            <person name="Malik S.B."/>
            <person name="Marsh M.E."/>
            <person name="Mackinder L."/>
            <person name="Mock T."/>
            <person name="Mueller-Roeber B."/>
            <person name="Pagarete A."/>
            <person name="Parker M."/>
            <person name="Probert I."/>
            <person name="Quesneville H."/>
            <person name="Raines C."/>
            <person name="Rensing S.A."/>
            <person name="Riano-Pachon D.M."/>
            <person name="Richier S."/>
            <person name="Rokitta S."/>
            <person name="Shiraiwa Y."/>
            <person name="Soanes D.M."/>
            <person name="van der Giezen M."/>
            <person name="Wahlund T.M."/>
            <person name="Williams B."/>
            <person name="Wilson W."/>
            <person name="Wolfe G."/>
            <person name="Wurch L.L."/>
        </authorList>
    </citation>
    <scope>NUCLEOTIDE SEQUENCE</scope>
</reference>
<name>A0A0D3J265_EMIH1</name>
<evidence type="ECO:0000256" key="2">
    <source>
        <dbReference type="SAM" id="MobiDB-lite"/>
    </source>
</evidence>
<comment type="subcellular location">
    <subcellularLocation>
        <location evidence="1">Nucleus</location>
        <location evidence="1">Nucleolus</location>
    </subcellularLocation>
</comment>
<dbReference type="HOGENOM" id="CLU_009161_0_1_1"/>
<organism evidence="4 5">
    <name type="scientific">Emiliania huxleyi (strain CCMP1516)</name>
    <dbReference type="NCBI Taxonomy" id="280463"/>
    <lineage>
        <taxon>Eukaryota</taxon>
        <taxon>Haptista</taxon>
        <taxon>Haptophyta</taxon>
        <taxon>Prymnesiophyceae</taxon>
        <taxon>Isochrysidales</taxon>
        <taxon>Noelaerhabdaceae</taxon>
        <taxon>Emiliania</taxon>
    </lineage>
</organism>
<dbReference type="RefSeq" id="XP_005770029.1">
    <property type="nucleotide sequence ID" value="XM_005769972.1"/>
</dbReference>
<dbReference type="GO" id="GO:0015031">
    <property type="term" value="P:protein transport"/>
    <property type="evidence" value="ECO:0007669"/>
    <property type="project" value="UniProtKB-KW"/>
</dbReference>
<feature type="compositionally biased region" description="Basic and acidic residues" evidence="2">
    <location>
        <begin position="242"/>
        <end position="258"/>
    </location>
</feature>
<comment type="similarity">
    <text evidence="1">Belongs to the SDA1 family.</text>
</comment>
<dbReference type="KEGG" id="ehx:EMIHUDRAFT_458955"/>
<dbReference type="InterPro" id="IPR027312">
    <property type="entry name" value="Sda1"/>
</dbReference>
<feature type="compositionally biased region" description="Basic residues" evidence="2">
    <location>
        <begin position="262"/>
        <end position="278"/>
    </location>
</feature>
<feature type="region of interest" description="Disordered" evidence="2">
    <location>
        <begin position="222"/>
        <end position="278"/>
    </location>
</feature>
<protein>
    <recommendedName>
        <fullName evidence="1">Protein SDA1</fullName>
    </recommendedName>
</protein>
<dbReference type="SUPFAM" id="SSF48371">
    <property type="entry name" value="ARM repeat"/>
    <property type="match status" value="1"/>
</dbReference>
<dbReference type="PANTHER" id="PTHR12730">
    <property type="entry name" value="HSDA/SDA1-RELATED"/>
    <property type="match status" value="1"/>
</dbReference>
<feature type="domain" description="SDA1 N-terminal" evidence="3">
    <location>
        <begin position="56"/>
        <end position="297"/>
    </location>
</feature>
<keyword evidence="1" id="KW-0653">Protein transport</keyword>
<evidence type="ECO:0000313" key="5">
    <source>
        <dbReference type="Proteomes" id="UP000013827"/>
    </source>
</evidence>
<dbReference type="Proteomes" id="UP000013827">
    <property type="component" value="Unassembled WGS sequence"/>
</dbReference>
<dbReference type="GO" id="GO:0005730">
    <property type="term" value="C:nucleolus"/>
    <property type="evidence" value="ECO:0007669"/>
    <property type="project" value="UniProtKB-SubCell"/>
</dbReference>
<evidence type="ECO:0000259" key="3">
    <source>
        <dbReference type="Pfam" id="PF08158"/>
    </source>
</evidence>
<keyword evidence="5" id="KW-1185">Reference proteome</keyword>
<reference evidence="4" key="2">
    <citation type="submission" date="2024-10" db="UniProtKB">
        <authorList>
            <consortium name="EnsemblProtists"/>
        </authorList>
    </citation>
    <scope>IDENTIFICATION</scope>
</reference>
<dbReference type="GO" id="GO:0042273">
    <property type="term" value="P:ribosomal large subunit biogenesis"/>
    <property type="evidence" value="ECO:0007669"/>
    <property type="project" value="UniProtKB-UniRule"/>
</dbReference>
<feature type="compositionally biased region" description="Basic residues" evidence="2">
    <location>
        <begin position="473"/>
        <end position="490"/>
    </location>
</feature>
<dbReference type="PaxDb" id="2903-EOD17600"/>
<dbReference type="EnsemblProtists" id="EOD17600">
    <property type="protein sequence ID" value="EOD17600"/>
    <property type="gene ID" value="EMIHUDRAFT_458955"/>
</dbReference>
<dbReference type="InterPro" id="IPR016024">
    <property type="entry name" value="ARM-type_fold"/>
</dbReference>
<dbReference type="GeneID" id="17263748"/>
<proteinExistence type="inferred from homology"/>
<comment type="function">
    <text evidence="1">Required for 60S pre-ribosomal subunits export to the cytoplasm.</text>
</comment>
<feature type="compositionally biased region" description="Basic and acidic residues" evidence="2">
    <location>
        <begin position="412"/>
        <end position="428"/>
    </location>
</feature>
<accession>A0A0D3J265</accession>
<dbReference type="eggNOG" id="KOG2229">
    <property type="taxonomic scope" value="Eukaryota"/>
</dbReference>
<keyword evidence="1" id="KW-0813">Transport</keyword>
<sequence length="490" mass="55342">MAAAPSLATLQNLVRRDPDGYTEEVGRRLRHFQSLLALVEQQPGSSPADFLPLLSFVSHIAACFPSLMADLPEGLGRLLEERHDVLEPAVRRALLQALVLLRNRGMVPPLALLQRCFRLFRCRDKTLRARLYAYVVTDIKTANRKARDQPLNRALQNHVIHILQEPSSVGAKYALRAMIELYRRQVWRDAKTVNVIASALFCPHPKLRIAALHFLLGAHDAPRDGEDSEEEELQEARGAVSKLREQLGGKDGSHESRPGRCVNKKKRKLQRAMRSTKSRGKAEAAASFAALHLLHGPSVLPGCSRQGAEEVGEQQRDVALAREEVDHQQPHLESSTLPECERLEVRLLMINLLSRLVGAHRLQLPNFFPYLQRYLQPHQRDITLLLAYLAIEGEAVDPLDIAGVRARKAATREEKLASTVAGREERAAFGRRKKKKTGGSSNQEKKKTKNFIMATKTRQVQNKVKRREELQRRARRSSKKQFRGSVRKGR</sequence>
<dbReference type="Pfam" id="PF08158">
    <property type="entry name" value="SDA1_HEAT"/>
    <property type="match status" value="2"/>
</dbReference>
<dbReference type="AlphaFoldDB" id="A0A0D3J265"/>
<feature type="region of interest" description="Disordered" evidence="2">
    <location>
        <begin position="412"/>
        <end position="490"/>
    </location>
</feature>
<evidence type="ECO:0000256" key="1">
    <source>
        <dbReference type="RuleBase" id="RU365057"/>
    </source>
</evidence>
<keyword evidence="1" id="KW-0539">Nucleus</keyword>
<dbReference type="InterPro" id="IPR012977">
    <property type="entry name" value="SDA1_N"/>
</dbReference>
<dbReference type="GO" id="GO:0000055">
    <property type="term" value="P:ribosomal large subunit export from nucleus"/>
    <property type="evidence" value="ECO:0007669"/>
    <property type="project" value="UniProtKB-UniRule"/>
</dbReference>
<feature type="domain" description="SDA1 N-terminal" evidence="3">
    <location>
        <begin position="339"/>
        <end position="391"/>
    </location>
</feature>
<dbReference type="STRING" id="2903.R1DSZ1"/>
<keyword evidence="1" id="KW-0690">Ribosome biogenesis</keyword>